<feature type="domain" description="SMB" evidence="2">
    <location>
        <begin position="105"/>
        <end position="150"/>
    </location>
</feature>
<dbReference type="Gene3D" id="4.10.410.20">
    <property type="match status" value="1"/>
</dbReference>
<dbReference type="EMBL" id="JAWDGP010001938">
    <property type="protein sequence ID" value="KAK3786863.1"/>
    <property type="molecule type" value="Genomic_DNA"/>
</dbReference>
<dbReference type="InterPro" id="IPR001212">
    <property type="entry name" value="Somatomedin_B_dom"/>
</dbReference>
<reference evidence="3" key="1">
    <citation type="journal article" date="2023" name="G3 (Bethesda)">
        <title>A reference genome for the long-term kleptoplast-retaining sea slug Elysia crispata morphotype clarki.</title>
        <authorList>
            <person name="Eastman K.E."/>
            <person name="Pendleton A.L."/>
            <person name="Shaikh M.A."/>
            <person name="Suttiyut T."/>
            <person name="Ogas R."/>
            <person name="Tomko P."/>
            <person name="Gavelis G."/>
            <person name="Widhalm J.R."/>
            <person name="Wisecaver J.H."/>
        </authorList>
    </citation>
    <scope>NUCLEOTIDE SEQUENCE</scope>
    <source>
        <strain evidence="3">ECLA1</strain>
    </source>
</reference>
<protein>
    <recommendedName>
        <fullName evidence="2">SMB domain-containing protein</fullName>
    </recommendedName>
</protein>
<dbReference type="Proteomes" id="UP001283361">
    <property type="component" value="Unassembled WGS sequence"/>
</dbReference>
<dbReference type="PROSITE" id="PS50958">
    <property type="entry name" value="SMB_2"/>
    <property type="match status" value="1"/>
</dbReference>
<organism evidence="3 4">
    <name type="scientific">Elysia crispata</name>
    <name type="common">lettuce slug</name>
    <dbReference type="NCBI Taxonomy" id="231223"/>
    <lineage>
        <taxon>Eukaryota</taxon>
        <taxon>Metazoa</taxon>
        <taxon>Spiralia</taxon>
        <taxon>Lophotrochozoa</taxon>
        <taxon>Mollusca</taxon>
        <taxon>Gastropoda</taxon>
        <taxon>Heterobranchia</taxon>
        <taxon>Euthyneura</taxon>
        <taxon>Panpulmonata</taxon>
        <taxon>Sacoglossa</taxon>
        <taxon>Placobranchoidea</taxon>
        <taxon>Plakobranchidae</taxon>
        <taxon>Elysia</taxon>
    </lineage>
</organism>
<evidence type="ECO:0000256" key="1">
    <source>
        <dbReference type="ARBA" id="ARBA00023157"/>
    </source>
</evidence>
<keyword evidence="4" id="KW-1185">Reference proteome</keyword>
<accession>A0AAE1AFE8</accession>
<dbReference type="SUPFAM" id="SSF90188">
    <property type="entry name" value="Somatomedin B domain"/>
    <property type="match status" value="1"/>
</dbReference>
<gene>
    <name evidence="3" type="ORF">RRG08_030910</name>
</gene>
<evidence type="ECO:0000259" key="2">
    <source>
        <dbReference type="PROSITE" id="PS50958"/>
    </source>
</evidence>
<keyword evidence="1" id="KW-1015">Disulfide bond</keyword>
<comment type="caution">
    <text evidence="3">The sequence shown here is derived from an EMBL/GenBank/DDBJ whole genome shotgun (WGS) entry which is preliminary data.</text>
</comment>
<sequence length="610" mass="69959">MIYESLMIFACITVAIQGFDSHKSTKKDRTEKQINSSTKDPTVFNAEFRTQVNKGLTSTTDGTLTKFTVRHEVSECLDIATQFAYQKNFCADARDPENYLDLGRSRYTCMKRCGQAPTYGRKVNECGCDARCKWLGDCCRDMEQMCPEYYNAEPVEYYKLLKWSSTCFNYLVIQPYDDAAFLSTPKSDTDISRNNELTEKPNIFTDLAITLSDFKVLDKKSKLIFENYLTYMAHSSKKEAFHFIPKIFNFKCPFESLKSQSYLKALQLFPLCQVTKVYDAMTRYRRPCKLNYILICRCKDEEHVAEHLHNACLGQNFSQSREYRYQLWDNQADFTMYLRNSDKRGTCKIRHETLFGTDNTLIRLDEPVTNTKMRISPVLSHLLTDEQDMIKNDTDMVMGQVLDINFMVELNNTLETRFFCFGLQSRLQDCRLDGCVEGGLLWIGHLSNGQSASRSCIVPVEARVLHQDGLSGIPLCTCLAVVSVLEDLGLWNIRLLWNQDTECSLSLESIPKNIKSLEELYEFEDYALDQMNSDQLAERLVTTTGICPQDGGYKLQICFLTSEADNKTGSDFHACLTWGSDNLNGSPINTSVIWILICQYVILVFISHLL</sequence>
<evidence type="ECO:0000313" key="4">
    <source>
        <dbReference type="Proteomes" id="UP001283361"/>
    </source>
</evidence>
<proteinExistence type="predicted"/>
<evidence type="ECO:0000313" key="3">
    <source>
        <dbReference type="EMBL" id="KAK3786863.1"/>
    </source>
</evidence>
<dbReference type="Pfam" id="PF01033">
    <property type="entry name" value="Somatomedin_B"/>
    <property type="match status" value="1"/>
</dbReference>
<name>A0AAE1AFE8_9GAST</name>
<dbReference type="InterPro" id="IPR036024">
    <property type="entry name" value="Somatomedin_B-like_dom_sf"/>
</dbReference>
<dbReference type="AlphaFoldDB" id="A0AAE1AFE8"/>